<dbReference type="InterPro" id="IPR001021">
    <property type="entry name" value="Ribosomal_bL25_long"/>
</dbReference>
<evidence type="ECO:0000256" key="5">
    <source>
        <dbReference type="HAMAP-Rule" id="MF_01334"/>
    </source>
</evidence>
<dbReference type="InterPro" id="IPR037121">
    <property type="entry name" value="Ribosomal_bL25_C"/>
</dbReference>
<protein>
    <recommendedName>
        <fullName evidence="5">Large ribosomal subunit protein bL25</fullName>
    </recommendedName>
    <alternativeName>
        <fullName evidence="5">General stress protein CTC</fullName>
    </alternativeName>
</protein>
<reference evidence="9 10" key="1">
    <citation type="submission" date="2020-08" db="EMBL/GenBank/DDBJ databases">
        <title>Genomic Encyclopedia of Type Strains, Phase IV (KMG-IV): sequencing the most valuable type-strain genomes for metagenomic binning, comparative biology and taxonomic classification.</title>
        <authorList>
            <person name="Goeker M."/>
        </authorList>
    </citation>
    <scope>NUCLEOTIDE SEQUENCE [LARGE SCALE GENOMIC DNA]</scope>
    <source>
        <strain evidence="9 10">DSM 102238</strain>
    </source>
</reference>
<dbReference type="NCBIfam" id="NF004612">
    <property type="entry name" value="PRK05943.1"/>
    <property type="match status" value="1"/>
</dbReference>
<dbReference type="Proteomes" id="UP000542776">
    <property type="component" value="Unassembled WGS sequence"/>
</dbReference>
<keyword evidence="2 5" id="KW-0694">RNA-binding</keyword>
<name>A0A7W6EFU9_9HYPH</name>
<dbReference type="PANTHER" id="PTHR33284:SF1">
    <property type="entry name" value="RIBOSOMAL PROTEIN L25_GLN-TRNA SYNTHETASE, ANTI-CODON-BINDING DOMAIN-CONTAINING PROTEIN"/>
    <property type="match status" value="1"/>
</dbReference>
<dbReference type="Gene3D" id="2.40.240.10">
    <property type="entry name" value="Ribosomal Protein L25, Chain P"/>
    <property type="match status" value="1"/>
</dbReference>
<proteinExistence type="inferred from homology"/>
<dbReference type="GO" id="GO:0006412">
    <property type="term" value="P:translation"/>
    <property type="evidence" value="ECO:0007669"/>
    <property type="project" value="UniProtKB-UniRule"/>
</dbReference>
<dbReference type="NCBIfam" id="NF004128">
    <property type="entry name" value="PRK05618.1-2"/>
    <property type="match status" value="1"/>
</dbReference>
<dbReference type="InterPro" id="IPR020056">
    <property type="entry name" value="Rbsml_bL25/Gln-tRNA_synth_N"/>
</dbReference>
<feature type="region of interest" description="Disordered" evidence="6">
    <location>
        <begin position="192"/>
        <end position="220"/>
    </location>
</feature>
<organism evidence="9 10">
    <name type="scientific">Aureimonas pseudogalii</name>
    <dbReference type="NCBI Taxonomy" id="1744844"/>
    <lineage>
        <taxon>Bacteria</taxon>
        <taxon>Pseudomonadati</taxon>
        <taxon>Pseudomonadota</taxon>
        <taxon>Alphaproteobacteria</taxon>
        <taxon>Hyphomicrobiales</taxon>
        <taxon>Aurantimonadaceae</taxon>
        <taxon>Aureimonas</taxon>
    </lineage>
</organism>
<comment type="function">
    <text evidence="5">This is one of the proteins that binds to the 5S RNA in the ribosome where it forms part of the central protuberance.</text>
</comment>
<accession>A0A7W6EFU9</accession>
<evidence type="ECO:0000256" key="2">
    <source>
        <dbReference type="ARBA" id="ARBA00022884"/>
    </source>
</evidence>
<dbReference type="AlphaFoldDB" id="A0A7W6EFU9"/>
<keyword evidence="1 5" id="KW-0699">rRNA-binding</keyword>
<dbReference type="EMBL" id="JACIEK010000003">
    <property type="protein sequence ID" value="MBB3997920.1"/>
    <property type="molecule type" value="Genomic_DNA"/>
</dbReference>
<feature type="domain" description="Large ribosomal subunit protein bL25 beta" evidence="8">
    <location>
        <begin position="103"/>
        <end position="187"/>
    </location>
</feature>
<feature type="domain" description="Large ribosomal subunit protein bL25 L25" evidence="7">
    <location>
        <begin position="8"/>
        <end position="93"/>
    </location>
</feature>
<dbReference type="InterPro" id="IPR020930">
    <property type="entry name" value="Ribosomal_uL5_bac-type"/>
</dbReference>
<dbReference type="Pfam" id="PF14693">
    <property type="entry name" value="Ribosomal_TL5_C"/>
    <property type="match status" value="1"/>
</dbReference>
<evidence type="ECO:0000256" key="1">
    <source>
        <dbReference type="ARBA" id="ARBA00022730"/>
    </source>
</evidence>
<evidence type="ECO:0000259" key="8">
    <source>
        <dbReference type="Pfam" id="PF14693"/>
    </source>
</evidence>
<evidence type="ECO:0000313" key="9">
    <source>
        <dbReference type="EMBL" id="MBB3997920.1"/>
    </source>
</evidence>
<dbReference type="SUPFAM" id="SSF50715">
    <property type="entry name" value="Ribosomal protein L25-like"/>
    <property type="match status" value="1"/>
</dbReference>
<dbReference type="InterPro" id="IPR011035">
    <property type="entry name" value="Ribosomal_bL25/Gln-tRNA_synth"/>
</dbReference>
<dbReference type="Gene3D" id="2.170.120.20">
    <property type="entry name" value="Ribosomal protein L25, beta domain"/>
    <property type="match status" value="1"/>
</dbReference>
<dbReference type="NCBIfam" id="TIGR00731">
    <property type="entry name" value="bL25_bact_ctc"/>
    <property type="match status" value="1"/>
</dbReference>
<dbReference type="PANTHER" id="PTHR33284">
    <property type="entry name" value="RIBOSOMAL PROTEIN L25/GLN-TRNA SYNTHETASE, ANTI-CODON-BINDING DOMAIN-CONTAINING PROTEIN"/>
    <property type="match status" value="1"/>
</dbReference>
<dbReference type="Pfam" id="PF01386">
    <property type="entry name" value="Ribosomal_L25p"/>
    <property type="match status" value="1"/>
</dbReference>
<dbReference type="InterPro" id="IPR020057">
    <property type="entry name" value="Ribosomal_bL25_b-dom"/>
</dbReference>
<comment type="subunit">
    <text evidence="5">Part of the 50S ribosomal subunit; part of the 5S rRNA/L5/L18/L25 subcomplex. Contacts the 5S rRNA. Binds to the 5S rRNA independently of L5 and L18.</text>
</comment>
<evidence type="ECO:0000313" key="10">
    <source>
        <dbReference type="Proteomes" id="UP000542776"/>
    </source>
</evidence>
<dbReference type="InterPro" id="IPR029751">
    <property type="entry name" value="Ribosomal_L25_dom"/>
</dbReference>
<sequence>MSESYTVKAEAREKVGKGAARHLRRSNMVPAVIYGDKQAPLSIAVPYKETFLKLHAGGFLTTIVNIDLNGQQIQVLPKDYQLDVVKDTLVHIDYLRVSARTVVTVRIPVHFENEDAAPGIKANDGVLNVVHHDIEVECPAQSIPESFTVDLTGLEIGEAVHASALKLPNGVSLTTDEDFVIATIVPPMAEEVDELDAETPVTEVTEQTDATAEDEPKSGN</sequence>
<dbReference type="GO" id="GO:0003735">
    <property type="term" value="F:structural constituent of ribosome"/>
    <property type="evidence" value="ECO:0007669"/>
    <property type="project" value="InterPro"/>
</dbReference>
<evidence type="ECO:0000256" key="6">
    <source>
        <dbReference type="SAM" id="MobiDB-lite"/>
    </source>
</evidence>
<evidence type="ECO:0000259" key="7">
    <source>
        <dbReference type="Pfam" id="PF01386"/>
    </source>
</evidence>
<comment type="similarity">
    <text evidence="5">Belongs to the bacterial ribosomal protein bL25 family. CTC subfamily.</text>
</comment>
<gene>
    <name evidence="5" type="primary">rplY</name>
    <name evidence="5" type="synonym">ctc</name>
    <name evidence="9" type="ORF">GGR04_001758</name>
</gene>
<dbReference type="RefSeq" id="WP_183199467.1">
    <property type="nucleotide sequence ID" value="NZ_JACIEK010000003.1"/>
</dbReference>
<keyword evidence="4 5" id="KW-0687">Ribonucleoprotein</keyword>
<dbReference type="GO" id="GO:0022625">
    <property type="term" value="C:cytosolic large ribosomal subunit"/>
    <property type="evidence" value="ECO:0007669"/>
    <property type="project" value="TreeGrafter"/>
</dbReference>
<dbReference type="HAMAP" id="MF_01334">
    <property type="entry name" value="Ribosomal_bL25_CTC"/>
    <property type="match status" value="1"/>
</dbReference>
<keyword evidence="10" id="KW-1185">Reference proteome</keyword>
<evidence type="ECO:0000256" key="3">
    <source>
        <dbReference type="ARBA" id="ARBA00022980"/>
    </source>
</evidence>
<dbReference type="CDD" id="cd00495">
    <property type="entry name" value="Ribosomal_L25_TL5_CTC"/>
    <property type="match status" value="1"/>
</dbReference>
<keyword evidence="3 5" id="KW-0689">Ribosomal protein</keyword>
<evidence type="ECO:0000256" key="4">
    <source>
        <dbReference type="ARBA" id="ARBA00023274"/>
    </source>
</evidence>
<dbReference type="GO" id="GO:0008097">
    <property type="term" value="F:5S rRNA binding"/>
    <property type="evidence" value="ECO:0007669"/>
    <property type="project" value="InterPro"/>
</dbReference>
<comment type="caution">
    <text evidence="9">The sequence shown here is derived from an EMBL/GenBank/DDBJ whole genome shotgun (WGS) entry which is preliminary data.</text>
</comment>